<evidence type="ECO:0000313" key="2">
    <source>
        <dbReference type="EMBL" id="KAL3805643.1"/>
    </source>
</evidence>
<dbReference type="Proteomes" id="UP001516023">
    <property type="component" value="Unassembled WGS sequence"/>
</dbReference>
<evidence type="ECO:0000313" key="3">
    <source>
        <dbReference type="Proteomes" id="UP001516023"/>
    </source>
</evidence>
<accession>A0ABD3QZH5</accession>
<reference evidence="2 3" key="1">
    <citation type="journal article" date="2020" name="G3 (Bethesda)">
        <title>Improved Reference Genome for Cyclotella cryptica CCMP332, a Model for Cell Wall Morphogenesis, Salinity Adaptation, and Lipid Production in Diatoms (Bacillariophyta).</title>
        <authorList>
            <person name="Roberts W.R."/>
            <person name="Downey K.M."/>
            <person name="Ruck E.C."/>
            <person name="Traller J.C."/>
            <person name="Alverson A.J."/>
        </authorList>
    </citation>
    <scope>NUCLEOTIDE SEQUENCE [LARGE SCALE GENOMIC DNA]</scope>
    <source>
        <strain evidence="2 3">CCMP332</strain>
    </source>
</reference>
<keyword evidence="3" id="KW-1185">Reference proteome</keyword>
<feature type="chain" id="PRO_5044760585" evidence="1">
    <location>
        <begin position="29"/>
        <end position="301"/>
    </location>
</feature>
<sequence>MNKATVTMVRLLLAGVIVSSLSMPLVQAYAPTQVRMTHSQGVTSSSSSRRRFLSQGVAFTLGTATASFIKDANTASNERWSFGGVANAVGPIKINVVNPTYTAAPCPPDRPIPGEKAMKGMRGLCVTVKAELEEMTPKSPVSSYDLTYSFVMNGNGHENPTLYTNDQYKKIMKDLDKVGVYGYVNDALSSESVLANNPDSGTDAGQFAMIESVSTKDKKIEFAFIAAVPMDKDVSKFEDGIGPLEFKSLRIISFPGGQQFGAISPCEMNEFSDECEAWEAENGPYVKGDFIMKSNPRTKGR</sequence>
<comment type="caution">
    <text evidence="2">The sequence shown here is derived from an EMBL/GenBank/DDBJ whole genome shotgun (WGS) entry which is preliminary data.</text>
</comment>
<evidence type="ECO:0000256" key="1">
    <source>
        <dbReference type="SAM" id="SignalP"/>
    </source>
</evidence>
<protein>
    <submittedName>
        <fullName evidence="2">Uncharacterized protein</fullName>
    </submittedName>
</protein>
<gene>
    <name evidence="2" type="ORF">HJC23_005887</name>
</gene>
<keyword evidence="1" id="KW-0732">Signal</keyword>
<organism evidence="2 3">
    <name type="scientific">Cyclotella cryptica</name>
    <dbReference type="NCBI Taxonomy" id="29204"/>
    <lineage>
        <taxon>Eukaryota</taxon>
        <taxon>Sar</taxon>
        <taxon>Stramenopiles</taxon>
        <taxon>Ochrophyta</taxon>
        <taxon>Bacillariophyta</taxon>
        <taxon>Coscinodiscophyceae</taxon>
        <taxon>Thalassiosirophycidae</taxon>
        <taxon>Stephanodiscales</taxon>
        <taxon>Stephanodiscaceae</taxon>
        <taxon>Cyclotella</taxon>
    </lineage>
</organism>
<feature type="signal peptide" evidence="1">
    <location>
        <begin position="1"/>
        <end position="28"/>
    </location>
</feature>
<proteinExistence type="predicted"/>
<dbReference type="AlphaFoldDB" id="A0ABD3QZH5"/>
<dbReference type="EMBL" id="JABMIG020000002">
    <property type="protein sequence ID" value="KAL3805643.1"/>
    <property type="molecule type" value="Genomic_DNA"/>
</dbReference>
<name>A0ABD3QZH5_9STRA</name>